<dbReference type="PROSITE" id="PS00486">
    <property type="entry name" value="DNA_MISMATCH_REPAIR_2"/>
    <property type="match status" value="1"/>
</dbReference>
<feature type="region of interest" description="Disordered" evidence="11">
    <location>
        <begin position="30"/>
        <end position="54"/>
    </location>
</feature>
<evidence type="ECO:0000256" key="8">
    <source>
        <dbReference type="ARBA" id="ARBA00024647"/>
    </source>
</evidence>
<comment type="caution">
    <text evidence="13">The sequence shown here is derived from an EMBL/GenBank/DDBJ whole genome shotgun (WGS) entry which is preliminary data.</text>
</comment>
<dbReference type="InterPro" id="IPR017261">
    <property type="entry name" value="DNA_mismatch_repair_MutS/MSH"/>
</dbReference>
<evidence type="ECO:0000256" key="5">
    <source>
        <dbReference type="ARBA" id="ARBA00022840"/>
    </source>
</evidence>
<dbReference type="SUPFAM" id="SSF48334">
    <property type="entry name" value="DNA repair protein MutS, domain III"/>
    <property type="match status" value="1"/>
</dbReference>
<feature type="domain" description="DNA mismatch repair proteins mutS family" evidence="12">
    <location>
        <begin position="742"/>
        <end position="758"/>
    </location>
</feature>
<sequence length="952" mass="105684">MKAQATASRSFLPDLRAARRLRSLPIAAPLPVKTATDKPDKKAVRTHGTLGPAPVADTPLMKQYHQLKQQHPGALLLFRVGDFYETFGEDAVTAARILGIVETKRGAGTAAETALAGFPHHSLDTYLPKLVRAGQRVAICDQLEDPKQAKGLVKRGITELVTPGVSLHDNVLERRANNYLAAVHFGRQQQAGISFLDISTGEFLVAQGDMGYLGKLLQNFAPSEVLLCKNSRQSFETAFGPDFCTYALDEWVFGNDYAHDTLTRHFKTTSLKGFGVDNLTDGIIAAGCILHYLAETKHNDIGHINGIGRLEEDKYVWLDRFTVRNLELLAAQHAGGVPLIDVLDQTLTPMGARLLRKWVVLPLKEPAQIQRRLDTVQALHEQAELLEAIRDQLRQINDLERLISKVAVRRVNPRELLQLSRALEALAPMRELLHATDVRALQKLADQLNPCDTLRREIQSKIRPDAGVLTNQGNVIMDGVDKELDELRAIAYSGKDYLLQLQQREQRNTGISSLKVAYNKVFGYYLEVTNAHKNKVPAEWIRKQTLVNAERYITEELKTYEEKILHAEERLFVIEQRIYDELVLTANEFVSQVQQNARTVAVLDCLASFAATARQHRYVRPTVDDGSLLDIRQGRHPVIERQLPPGEQYIPNDIRLDRDEQQIVVITGPNMAGKSALLRQTALIALLAQIGSFVPAEAAHVGVIDKIFTRVGASDNLSKGESTFMVEMTETASILNNLSDRSLVLMDEIGRGTSTYDGISIAWAIVEHLHNHPKARAKTLFATHYHELNELAEQCPRVRNYNVAVKEADGRILFLRKLQEGGSEHSFGIHVARMAGMPPAVVLRANEIMHHLEQERASVGAEDGGAGEELVEADAAPQPAPNGKAKAVQPHARPVATATAPRPTLQLSMFEPADPVLESIRELLQHLDVNTLTPIEALLKLNELKLALSRKS</sequence>
<dbReference type="GO" id="GO:0005524">
    <property type="term" value="F:ATP binding"/>
    <property type="evidence" value="ECO:0007669"/>
    <property type="project" value="UniProtKB-UniRule"/>
</dbReference>
<dbReference type="Gene3D" id="3.40.50.300">
    <property type="entry name" value="P-loop containing nucleotide triphosphate hydrolases"/>
    <property type="match status" value="1"/>
</dbReference>
<evidence type="ECO:0000313" key="13">
    <source>
        <dbReference type="EMBL" id="RTQ49598.1"/>
    </source>
</evidence>
<dbReference type="Gene3D" id="1.10.1420.10">
    <property type="match status" value="2"/>
</dbReference>
<evidence type="ECO:0000256" key="6">
    <source>
        <dbReference type="ARBA" id="ARBA00023125"/>
    </source>
</evidence>
<evidence type="ECO:0000313" key="14">
    <source>
        <dbReference type="Proteomes" id="UP000282184"/>
    </source>
</evidence>
<gene>
    <name evidence="9 13" type="primary">mutS</name>
    <name evidence="13" type="ORF">EJV47_12320</name>
</gene>
<evidence type="ECO:0000256" key="1">
    <source>
        <dbReference type="ARBA" id="ARBA00006271"/>
    </source>
</evidence>
<dbReference type="Pfam" id="PF01624">
    <property type="entry name" value="MutS_I"/>
    <property type="match status" value="1"/>
</dbReference>
<dbReference type="InterPro" id="IPR007861">
    <property type="entry name" value="DNA_mismatch_repair_MutS_clamp"/>
</dbReference>
<dbReference type="Proteomes" id="UP000282184">
    <property type="component" value="Unassembled WGS sequence"/>
</dbReference>
<dbReference type="InterPro" id="IPR016151">
    <property type="entry name" value="DNA_mismatch_repair_MutS_N"/>
</dbReference>
<dbReference type="InterPro" id="IPR036678">
    <property type="entry name" value="MutS_con_dom_sf"/>
</dbReference>
<comment type="function">
    <text evidence="8 9">This protein is involved in the repair of mismatches in DNA. It is possible that it carries out the mismatch recognition step. This protein has a weak ATPase activity.</text>
</comment>
<dbReference type="InterPro" id="IPR000432">
    <property type="entry name" value="DNA_mismatch_repair_MutS_C"/>
</dbReference>
<dbReference type="SUPFAM" id="SSF52540">
    <property type="entry name" value="P-loop containing nucleoside triphosphate hydrolases"/>
    <property type="match status" value="1"/>
</dbReference>
<dbReference type="PANTHER" id="PTHR11361:SF34">
    <property type="entry name" value="DNA MISMATCH REPAIR PROTEIN MSH1, MITOCHONDRIAL"/>
    <property type="match status" value="1"/>
</dbReference>
<dbReference type="InterPro" id="IPR045076">
    <property type="entry name" value="MutS"/>
</dbReference>
<evidence type="ECO:0000256" key="9">
    <source>
        <dbReference type="HAMAP-Rule" id="MF_00096"/>
    </source>
</evidence>
<dbReference type="GO" id="GO:0140664">
    <property type="term" value="F:ATP-dependent DNA damage sensor activity"/>
    <property type="evidence" value="ECO:0007669"/>
    <property type="project" value="InterPro"/>
</dbReference>
<dbReference type="InterPro" id="IPR005748">
    <property type="entry name" value="DNA_mismatch_repair_MutS"/>
</dbReference>
<keyword evidence="14" id="KW-1185">Reference proteome</keyword>
<name>A0A431U2J1_9BACT</name>
<protein>
    <recommendedName>
        <fullName evidence="2 9">DNA mismatch repair protein MutS</fullName>
    </recommendedName>
</protein>
<accession>A0A431U2J1</accession>
<dbReference type="HAMAP" id="MF_00096">
    <property type="entry name" value="MutS"/>
    <property type="match status" value="1"/>
</dbReference>
<dbReference type="Pfam" id="PF05192">
    <property type="entry name" value="MutS_III"/>
    <property type="match status" value="1"/>
</dbReference>
<organism evidence="13 14">
    <name type="scientific">Hymenobacter gummosus</name>
    <dbReference type="NCBI Taxonomy" id="1776032"/>
    <lineage>
        <taxon>Bacteria</taxon>
        <taxon>Pseudomonadati</taxon>
        <taxon>Bacteroidota</taxon>
        <taxon>Cytophagia</taxon>
        <taxon>Cytophagales</taxon>
        <taxon>Hymenobacteraceae</taxon>
        <taxon>Hymenobacter</taxon>
    </lineage>
</organism>
<dbReference type="NCBIfam" id="TIGR01070">
    <property type="entry name" value="mutS1"/>
    <property type="match status" value="1"/>
</dbReference>
<keyword evidence="6 9" id="KW-0238">DNA-binding</keyword>
<dbReference type="InterPro" id="IPR027417">
    <property type="entry name" value="P-loop_NTPase"/>
</dbReference>
<dbReference type="NCBIfam" id="NF003810">
    <property type="entry name" value="PRK05399.1"/>
    <property type="match status" value="1"/>
</dbReference>
<dbReference type="PANTHER" id="PTHR11361">
    <property type="entry name" value="DNA MISMATCH REPAIR PROTEIN MUTS FAMILY MEMBER"/>
    <property type="match status" value="1"/>
</dbReference>
<dbReference type="Gene3D" id="3.40.1170.10">
    <property type="entry name" value="DNA repair protein MutS, domain I"/>
    <property type="match status" value="1"/>
</dbReference>
<keyword evidence="7 9" id="KW-0234">DNA repair</keyword>
<evidence type="ECO:0000256" key="3">
    <source>
        <dbReference type="ARBA" id="ARBA00022741"/>
    </source>
</evidence>
<feature type="region of interest" description="Disordered" evidence="11">
    <location>
        <begin position="876"/>
        <end position="900"/>
    </location>
</feature>
<dbReference type="PIRSF" id="PIRSF037677">
    <property type="entry name" value="DNA_mis_repair_Msh6"/>
    <property type="match status" value="1"/>
</dbReference>
<dbReference type="SUPFAM" id="SSF55271">
    <property type="entry name" value="DNA repair protein MutS, domain I"/>
    <property type="match status" value="1"/>
</dbReference>
<keyword evidence="5 9" id="KW-0067">ATP-binding</keyword>
<dbReference type="GO" id="GO:0006298">
    <property type="term" value="P:mismatch repair"/>
    <property type="evidence" value="ECO:0007669"/>
    <property type="project" value="UniProtKB-UniRule"/>
</dbReference>
<evidence type="ECO:0000256" key="11">
    <source>
        <dbReference type="SAM" id="MobiDB-lite"/>
    </source>
</evidence>
<dbReference type="AlphaFoldDB" id="A0A431U2J1"/>
<dbReference type="SMART" id="SM00533">
    <property type="entry name" value="MUTSd"/>
    <property type="match status" value="1"/>
</dbReference>
<dbReference type="GO" id="GO:0005829">
    <property type="term" value="C:cytosol"/>
    <property type="evidence" value="ECO:0007669"/>
    <property type="project" value="TreeGrafter"/>
</dbReference>
<dbReference type="CDD" id="cd03284">
    <property type="entry name" value="ABC_MutS1"/>
    <property type="match status" value="1"/>
</dbReference>
<evidence type="ECO:0000259" key="12">
    <source>
        <dbReference type="PROSITE" id="PS00486"/>
    </source>
</evidence>
<dbReference type="EMBL" id="RXOF01000006">
    <property type="protein sequence ID" value="RTQ49598.1"/>
    <property type="molecule type" value="Genomic_DNA"/>
</dbReference>
<dbReference type="Gene3D" id="3.30.420.110">
    <property type="entry name" value="MutS, connector domain"/>
    <property type="match status" value="1"/>
</dbReference>
<dbReference type="GO" id="GO:0003684">
    <property type="term" value="F:damaged DNA binding"/>
    <property type="evidence" value="ECO:0007669"/>
    <property type="project" value="UniProtKB-UniRule"/>
</dbReference>
<dbReference type="OrthoDB" id="9802448at2"/>
<reference evidence="13 14" key="1">
    <citation type="submission" date="2018-12" db="EMBL/GenBank/DDBJ databases">
        <title>Hymenobacter gummosus sp. nov., isolated from a spring.</title>
        <authorList>
            <person name="Nie L."/>
        </authorList>
    </citation>
    <scope>NUCLEOTIDE SEQUENCE [LARGE SCALE GENOMIC DNA]</scope>
    <source>
        <strain evidence="13 14">KCTC 52166</strain>
    </source>
</reference>
<dbReference type="Pfam" id="PF00488">
    <property type="entry name" value="MutS_V"/>
    <property type="match status" value="1"/>
</dbReference>
<dbReference type="InterPro" id="IPR007695">
    <property type="entry name" value="DNA_mismatch_repair_MutS-lik_N"/>
</dbReference>
<dbReference type="InterPro" id="IPR007860">
    <property type="entry name" value="DNA_mmatch_repair_MutS_con_dom"/>
</dbReference>
<comment type="similarity">
    <text evidence="1 9 10">Belongs to the DNA mismatch repair MutS family.</text>
</comment>
<proteinExistence type="inferred from homology"/>
<feature type="compositionally biased region" description="Low complexity" evidence="11">
    <location>
        <begin position="890"/>
        <end position="900"/>
    </location>
</feature>
<evidence type="ECO:0000256" key="4">
    <source>
        <dbReference type="ARBA" id="ARBA00022763"/>
    </source>
</evidence>
<dbReference type="SMART" id="SM00534">
    <property type="entry name" value="MUTSac"/>
    <property type="match status" value="1"/>
</dbReference>
<dbReference type="GO" id="GO:0030983">
    <property type="term" value="F:mismatched DNA binding"/>
    <property type="evidence" value="ECO:0007669"/>
    <property type="project" value="InterPro"/>
</dbReference>
<evidence type="ECO:0000256" key="10">
    <source>
        <dbReference type="RuleBase" id="RU003756"/>
    </source>
</evidence>
<dbReference type="SUPFAM" id="SSF53150">
    <property type="entry name" value="DNA repair protein MutS, domain II"/>
    <property type="match status" value="1"/>
</dbReference>
<dbReference type="InterPro" id="IPR036187">
    <property type="entry name" value="DNA_mismatch_repair_MutS_sf"/>
</dbReference>
<keyword evidence="3 9" id="KW-0547">Nucleotide-binding</keyword>
<dbReference type="Pfam" id="PF05188">
    <property type="entry name" value="MutS_II"/>
    <property type="match status" value="1"/>
</dbReference>
<keyword evidence="4 9" id="KW-0227">DNA damage</keyword>
<dbReference type="InterPro" id="IPR007696">
    <property type="entry name" value="DNA_mismatch_repair_MutS_core"/>
</dbReference>
<evidence type="ECO:0000256" key="2">
    <source>
        <dbReference type="ARBA" id="ARBA00021982"/>
    </source>
</evidence>
<feature type="binding site" evidence="9">
    <location>
        <begin position="668"/>
        <end position="675"/>
    </location>
    <ligand>
        <name>ATP</name>
        <dbReference type="ChEBI" id="CHEBI:30616"/>
    </ligand>
</feature>
<dbReference type="Pfam" id="PF05190">
    <property type="entry name" value="MutS_IV"/>
    <property type="match status" value="1"/>
</dbReference>
<dbReference type="FunFam" id="3.40.50.300:FF:000870">
    <property type="entry name" value="MutS protein homolog 4"/>
    <property type="match status" value="1"/>
</dbReference>
<evidence type="ECO:0000256" key="7">
    <source>
        <dbReference type="ARBA" id="ARBA00023204"/>
    </source>
</evidence>